<name>A0ABN9Y6T8_9DINO</name>
<evidence type="ECO:0000313" key="7">
    <source>
        <dbReference type="Proteomes" id="UP001189429"/>
    </source>
</evidence>
<evidence type="ECO:0000313" key="6">
    <source>
        <dbReference type="EMBL" id="CAK0907156.1"/>
    </source>
</evidence>
<keyword evidence="2" id="KW-0812">Transmembrane</keyword>
<keyword evidence="4" id="KW-0472">Membrane</keyword>
<evidence type="ECO:0000259" key="5">
    <source>
        <dbReference type="Pfam" id="PF00520"/>
    </source>
</evidence>
<evidence type="ECO:0000256" key="4">
    <source>
        <dbReference type="ARBA" id="ARBA00023136"/>
    </source>
</evidence>
<protein>
    <recommendedName>
        <fullName evidence="5">Ion transport domain-containing protein</fullName>
    </recommendedName>
</protein>
<sequence length="108" mass="12172">MSRAQFIIDLCLRFAAGQFDRLHAAAKGWQMFQVLVVITQLLQVIGQHSHQHQRSRSQLRVAVAMLSALRLARALSLVVVTDVIRQHRSFRELRVMVLSLTGAVKSLA</sequence>
<dbReference type="Pfam" id="PF00520">
    <property type="entry name" value="Ion_trans"/>
    <property type="match status" value="1"/>
</dbReference>
<reference evidence="6" key="1">
    <citation type="submission" date="2023-10" db="EMBL/GenBank/DDBJ databases">
        <authorList>
            <person name="Chen Y."/>
            <person name="Shah S."/>
            <person name="Dougan E. K."/>
            <person name="Thang M."/>
            <person name="Chan C."/>
        </authorList>
    </citation>
    <scope>NUCLEOTIDE SEQUENCE [LARGE SCALE GENOMIC DNA]</scope>
</reference>
<dbReference type="InterPro" id="IPR005821">
    <property type="entry name" value="Ion_trans_dom"/>
</dbReference>
<dbReference type="InterPro" id="IPR027359">
    <property type="entry name" value="Volt_channel_dom_sf"/>
</dbReference>
<evidence type="ECO:0000256" key="1">
    <source>
        <dbReference type="ARBA" id="ARBA00004141"/>
    </source>
</evidence>
<keyword evidence="7" id="KW-1185">Reference proteome</keyword>
<dbReference type="EMBL" id="CAUYUJ010021815">
    <property type="protein sequence ID" value="CAK0907156.1"/>
    <property type="molecule type" value="Genomic_DNA"/>
</dbReference>
<proteinExistence type="predicted"/>
<organism evidence="6 7">
    <name type="scientific">Prorocentrum cordatum</name>
    <dbReference type="NCBI Taxonomy" id="2364126"/>
    <lineage>
        <taxon>Eukaryota</taxon>
        <taxon>Sar</taxon>
        <taxon>Alveolata</taxon>
        <taxon>Dinophyceae</taxon>
        <taxon>Prorocentrales</taxon>
        <taxon>Prorocentraceae</taxon>
        <taxon>Prorocentrum</taxon>
    </lineage>
</organism>
<keyword evidence="3" id="KW-1133">Transmembrane helix</keyword>
<evidence type="ECO:0000256" key="3">
    <source>
        <dbReference type="ARBA" id="ARBA00022989"/>
    </source>
</evidence>
<dbReference type="Proteomes" id="UP001189429">
    <property type="component" value="Unassembled WGS sequence"/>
</dbReference>
<comment type="subcellular location">
    <subcellularLocation>
        <location evidence="1">Membrane</location>
        <topology evidence="1">Multi-pass membrane protein</topology>
    </subcellularLocation>
</comment>
<feature type="domain" description="Ion transport" evidence="5">
    <location>
        <begin position="6"/>
        <end position="107"/>
    </location>
</feature>
<accession>A0ABN9Y6T8</accession>
<comment type="caution">
    <text evidence="6">The sequence shown here is derived from an EMBL/GenBank/DDBJ whole genome shotgun (WGS) entry which is preliminary data.</text>
</comment>
<gene>
    <name evidence="6" type="ORF">PCOR1329_LOCUS82268</name>
</gene>
<dbReference type="Gene3D" id="1.20.120.350">
    <property type="entry name" value="Voltage-gated potassium channels. Chain C"/>
    <property type="match status" value="1"/>
</dbReference>
<evidence type="ECO:0000256" key="2">
    <source>
        <dbReference type="ARBA" id="ARBA00022692"/>
    </source>
</evidence>